<comment type="similarity">
    <text evidence="1">Belongs to the universal stress protein A family.</text>
</comment>
<evidence type="ECO:0000259" key="2">
    <source>
        <dbReference type="Pfam" id="PF00582"/>
    </source>
</evidence>
<protein>
    <submittedName>
        <fullName evidence="3">Nucleotide-binding universal stress UspA family protein</fullName>
    </submittedName>
</protein>
<evidence type="ECO:0000313" key="3">
    <source>
        <dbReference type="EMBL" id="PYE89514.1"/>
    </source>
</evidence>
<dbReference type="InterPro" id="IPR006016">
    <property type="entry name" value="UspA"/>
</dbReference>
<dbReference type="PANTHER" id="PTHR46268:SF15">
    <property type="entry name" value="UNIVERSAL STRESS PROTEIN HP_0031"/>
    <property type="match status" value="1"/>
</dbReference>
<dbReference type="EMBL" id="QJTF01000003">
    <property type="protein sequence ID" value="PYE89514.1"/>
    <property type="molecule type" value="Genomic_DNA"/>
</dbReference>
<organism evidence="3 4">
    <name type="scientific">Phyllobacterium leguminum</name>
    <dbReference type="NCBI Taxonomy" id="314237"/>
    <lineage>
        <taxon>Bacteria</taxon>
        <taxon>Pseudomonadati</taxon>
        <taxon>Pseudomonadota</taxon>
        <taxon>Alphaproteobacteria</taxon>
        <taxon>Hyphomicrobiales</taxon>
        <taxon>Phyllobacteriaceae</taxon>
        <taxon>Phyllobacterium</taxon>
    </lineage>
</organism>
<feature type="domain" description="UspA" evidence="2">
    <location>
        <begin position="157"/>
        <end position="274"/>
    </location>
</feature>
<dbReference type="SUPFAM" id="SSF52402">
    <property type="entry name" value="Adenine nucleotide alpha hydrolases-like"/>
    <property type="match status" value="2"/>
</dbReference>
<dbReference type="RefSeq" id="WP_110748893.1">
    <property type="nucleotide sequence ID" value="NZ_QJTF01000003.1"/>
</dbReference>
<gene>
    <name evidence="3" type="ORF">C7477_10321</name>
</gene>
<sequence>MGYRTLIAYVRNAVELERIVNAAVLVAAKTDRAHIIGIYAIPSPVVYADPNGFVDATMIEAHEARHEENAKKLKGLFDAEMRQYDLPHEFRIVRSNSGIGSDAILQSAFRADLVIAGQPDPDDPELSSDPAETLIFDSGRPVLLVPYAFSAPPEISRIAVAFNGKREAARAAFDALPLLVAVKSVEIIWVDPPETGGQKANTMAGTALAEALDRHGVNITVKQLNSQGLSTQETIRQYVMTNGIDLLVMGAYSHSRLRELVFGGVTRSILADMPTLTLLSR</sequence>
<dbReference type="OrthoDB" id="9804721at2"/>
<proteinExistence type="inferred from homology"/>
<dbReference type="Pfam" id="PF00582">
    <property type="entry name" value="Usp"/>
    <property type="match status" value="1"/>
</dbReference>
<accession>A0A318T5F3</accession>
<keyword evidence="4" id="KW-1185">Reference proteome</keyword>
<dbReference type="Gene3D" id="3.40.50.12370">
    <property type="match status" value="1"/>
</dbReference>
<name>A0A318T5F3_9HYPH</name>
<evidence type="ECO:0000256" key="1">
    <source>
        <dbReference type="ARBA" id="ARBA00008791"/>
    </source>
</evidence>
<dbReference type="CDD" id="cd00293">
    <property type="entry name" value="USP-like"/>
    <property type="match status" value="1"/>
</dbReference>
<comment type="caution">
    <text evidence="3">The sequence shown here is derived from an EMBL/GenBank/DDBJ whole genome shotgun (WGS) entry which is preliminary data.</text>
</comment>
<dbReference type="PANTHER" id="PTHR46268">
    <property type="entry name" value="STRESS RESPONSE PROTEIN NHAX"/>
    <property type="match status" value="1"/>
</dbReference>
<dbReference type="Proteomes" id="UP000247454">
    <property type="component" value="Unassembled WGS sequence"/>
</dbReference>
<dbReference type="AlphaFoldDB" id="A0A318T5F3"/>
<reference evidence="3 4" key="1">
    <citation type="submission" date="2018-06" db="EMBL/GenBank/DDBJ databases">
        <title>Genomic Encyclopedia of Type Strains, Phase III (KMG-III): the genomes of soil and plant-associated and newly described type strains.</title>
        <authorList>
            <person name="Whitman W."/>
        </authorList>
    </citation>
    <scope>NUCLEOTIDE SEQUENCE [LARGE SCALE GENOMIC DNA]</scope>
    <source>
        <strain evidence="3 4">ORS 1419</strain>
    </source>
</reference>
<evidence type="ECO:0000313" key="4">
    <source>
        <dbReference type="Proteomes" id="UP000247454"/>
    </source>
</evidence>